<gene>
    <name evidence="6" type="ORF">AP75_04325</name>
</gene>
<dbReference type="NCBIfam" id="NF033103">
    <property type="entry name" value="bla_class_A"/>
    <property type="match status" value="1"/>
</dbReference>
<feature type="chain" id="PRO_5012987048" description="beta-lactamase" evidence="4">
    <location>
        <begin position="20"/>
        <end position="292"/>
    </location>
</feature>
<name>A0A246BAJ8_9FLAO</name>
<dbReference type="GO" id="GO:0008800">
    <property type="term" value="F:beta-lactamase activity"/>
    <property type="evidence" value="ECO:0007669"/>
    <property type="project" value="UniProtKB-EC"/>
</dbReference>
<comment type="similarity">
    <text evidence="2">Belongs to the class-A beta-lactamase family.</text>
</comment>
<evidence type="ECO:0000313" key="6">
    <source>
        <dbReference type="EMBL" id="OWK98696.1"/>
    </source>
</evidence>
<dbReference type="Proteomes" id="UP000197587">
    <property type="component" value="Unassembled WGS sequence"/>
</dbReference>
<dbReference type="GO" id="GO:0046677">
    <property type="term" value="P:response to antibiotic"/>
    <property type="evidence" value="ECO:0007669"/>
    <property type="project" value="InterPro"/>
</dbReference>
<protein>
    <recommendedName>
        <fullName evidence="3">beta-lactamase</fullName>
        <ecNumber evidence="3">3.5.2.6</ecNumber>
    </recommendedName>
</protein>
<organism evidence="6 7">
    <name type="scientific">Kaistella haifensis DSM 19056</name>
    <dbReference type="NCBI Taxonomy" id="1450526"/>
    <lineage>
        <taxon>Bacteria</taxon>
        <taxon>Pseudomonadati</taxon>
        <taxon>Bacteroidota</taxon>
        <taxon>Flavobacteriia</taxon>
        <taxon>Flavobacteriales</taxon>
        <taxon>Weeksellaceae</taxon>
        <taxon>Chryseobacterium group</taxon>
        <taxon>Kaistella</taxon>
    </lineage>
</organism>
<dbReference type="PANTHER" id="PTHR35333:SF3">
    <property type="entry name" value="BETA-LACTAMASE-TYPE TRANSPEPTIDASE FOLD CONTAINING PROTEIN"/>
    <property type="match status" value="1"/>
</dbReference>
<proteinExistence type="inferred from homology"/>
<feature type="domain" description="Beta-lactamase class A catalytic" evidence="5">
    <location>
        <begin position="56"/>
        <end position="266"/>
    </location>
</feature>
<keyword evidence="7" id="KW-1185">Reference proteome</keyword>
<dbReference type="Gene3D" id="3.40.710.10">
    <property type="entry name" value="DD-peptidase/beta-lactamase superfamily"/>
    <property type="match status" value="1"/>
</dbReference>
<evidence type="ECO:0000313" key="7">
    <source>
        <dbReference type="Proteomes" id="UP000197587"/>
    </source>
</evidence>
<evidence type="ECO:0000256" key="4">
    <source>
        <dbReference type="SAM" id="SignalP"/>
    </source>
</evidence>
<evidence type="ECO:0000256" key="2">
    <source>
        <dbReference type="ARBA" id="ARBA00009009"/>
    </source>
</evidence>
<dbReference type="EC" id="3.5.2.6" evidence="3"/>
<dbReference type="RefSeq" id="WP_088263688.1">
    <property type="nucleotide sequence ID" value="NZ_JASZ02000006.1"/>
</dbReference>
<comment type="catalytic activity">
    <reaction evidence="1">
        <text>a beta-lactam + H2O = a substituted beta-amino acid</text>
        <dbReference type="Rhea" id="RHEA:20401"/>
        <dbReference type="ChEBI" id="CHEBI:15377"/>
        <dbReference type="ChEBI" id="CHEBI:35627"/>
        <dbReference type="ChEBI" id="CHEBI:140347"/>
        <dbReference type="EC" id="3.5.2.6"/>
    </reaction>
</comment>
<dbReference type="AlphaFoldDB" id="A0A246BAJ8"/>
<dbReference type="NCBIfam" id="NF012099">
    <property type="entry name" value="SubclassA2"/>
    <property type="match status" value="1"/>
</dbReference>
<comment type="caution">
    <text evidence="6">The sequence shown here is derived from an EMBL/GenBank/DDBJ whole genome shotgun (WGS) entry which is preliminary data.</text>
</comment>
<dbReference type="InterPro" id="IPR012338">
    <property type="entry name" value="Beta-lactam/transpept-like"/>
</dbReference>
<keyword evidence="4" id="KW-0732">Signal</keyword>
<evidence type="ECO:0000259" key="5">
    <source>
        <dbReference type="Pfam" id="PF13354"/>
    </source>
</evidence>
<dbReference type="GO" id="GO:0030655">
    <property type="term" value="P:beta-lactam antibiotic catabolic process"/>
    <property type="evidence" value="ECO:0007669"/>
    <property type="project" value="InterPro"/>
</dbReference>
<evidence type="ECO:0000256" key="3">
    <source>
        <dbReference type="ARBA" id="ARBA00012865"/>
    </source>
</evidence>
<accession>A0A246BAJ8</accession>
<feature type="signal peptide" evidence="4">
    <location>
        <begin position="1"/>
        <end position="19"/>
    </location>
</feature>
<dbReference type="InterPro" id="IPR000871">
    <property type="entry name" value="Beta-lactam_class-A"/>
</dbReference>
<dbReference type="PANTHER" id="PTHR35333">
    <property type="entry name" value="BETA-LACTAMASE"/>
    <property type="match status" value="1"/>
</dbReference>
<sequence length="292" mass="33111">MKKLTLLFILISFFTFAQKAELKKEISKITEGKKATVAVSVKGIDFPFEFNNENLRKKLPLLSVFKFHIALATLDMVDKGRLNLNQKIFIKKEDLHEKTWSPLREKFPNGNYEMTLSELLKYMVANSDNNATDKILNVIGGTQIVQNFIDSKKIKDFQIRVNEERMNSADWKSMYENWSTTESLVKSLIKFDKAKILPKTSRDLLMNIMLGTTTGTNKIVEQLPKGTPVAHRTGSSGKIDGLTVAENDIAIITLPNGKKYAIAVLVSDSRESYEVNCKMISDISKTVWNHLN</sequence>
<dbReference type="Pfam" id="PF13354">
    <property type="entry name" value="Beta-lactamase2"/>
    <property type="match status" value="1"/>
</dbReference>
<evidence type="ECO:0000256" key="1">
    <source>
        <dbReference type="ARBA" id="ARBA00001526"/>
    </source>
</evidence>
<dbReference type="EMBL" id="JASZ02000006">
    <property type="protein sequence ID" value="OWK98696.1"/>
    <property type="molecule type" value="Genomic_DNA"/>
</dbReference>
<reference evidence="6 7" key="1">
    <citation type="submission" date="2017-05" db="EMBL/GenBank/DDBJ databases">
        <title>Genome of Chryseobacterium haifense.</title>
        <authorList>
            <person name="Newman J.D."/>
        </authorList>
    </citation>
    <scope>NUCLEOTIDE SEQUENCE [LARGE SCALE GENOMIC DNA]</scope>
    <source>
        <strain evidence="6 7">DSM 19056</strain>
    </source>
</reference>
<dbReference type="SUPFAM" id="SSF56601">
    <property type="entry name" value="beta-lactamase/transpeptidase-like"/>
    <property type="match status" value="1"/>
</dbReference>
<dbReference type="InterPro" id="IPR045155">
    <property type="entry name" value="Beta-lactam_cat"/>
</dbReference>